<protein>
    <recommendedName>
        <fullName evidence="4">Enolase-phosphatase E1</fullName>
        <ecNumber evidence="4">3.1.3.77</ecNumber>
    </recommendedName>
    <alternativeName>
        <fullName evidence="4">2,3-diketo-5-methylthio-1-phosphopentane phosphatase</fullName>
    </alternativeName>
</protein>
<accession>A0ABN3M348</accession>
<organism evidence="6 7">
    <name type="scientific">Streptomyces gobitricini</name>
    <dbReference type="NCBI Taxonomy" id="68211"/>
    <lineage>
        <taxon>Bacteria</taxon>
        <taxon>Bacillati</taxon>
        <taxon>Actinomycetota</taxon>
        <taxon>Actinomycetes</taxon>
        <taxon>Kitasatosporales</taxon>
        <taxon>Streptomycetaceae</taxon>
        <taxon>Streptomyces</taxon>
    </lineage>
</organism>
<keyword evidence="3 4" id="KW-0486">Methionine biosynthesis</keyword>
<dbReference type="SUPFAM" id="SSF56784">
    <property type="entry name" value="HAD-like"/>
    <property type="match status" value="1"/>
</dbReference>
<dbReference type="InterPro" id="IPR023943">
    <property type="entry name" value="Enolase-ppase_E1"/>
</dbReference>
<dbReference type="NCBIfam" id="TIGR01691">
    <property type="entry name" value="enolase-ppase"/>
    <property type="match status" value="1"/>
</dbReference>
<dbReference type="PANTHER" id="PTHR20371:SF1">
    <property type="entry name" value="ENOLASE-PHOSPHATASE E1"/>
    <property type="match status" value="1"/>
</dbReference>
<keyword evidence="1 4" id="KW-0028">Amino-acid biosynthesis</keyword>
<evidence type="ECO:0000256" key="2">
    <source>
        <dbReference type="ARBA" id="ARBA00022801"/>
    </source>
</evidence>
<comment type="similarity">
    <text evidence="4">Belongs to the HAD-like hydrolase superfamily. MasA/MtnC family.</text>
</comment>
<reference evidence="6 7" key="1">
    <citation type="journal article" date="2019" name="Int. J. Syst. Evol. Microbiol.">
        <title>The Global Catalogue of Microorganisms (GCM) 10K type strain sequencing project: providing services to taxonomists for standard genome sequencing and annotation.</title>
        <authorList>
            <consortium name="The Broad Institute Genomics Platform"/>
            <consortium name="The Broad Institute Genome Sequencing Center for Infectious Disease"/>
            <person name="Wu L."/>
            <person name="Ma J."/>
        </authorList>
    </citation>
    <scope>NUCLEOTIDE SEQUENCE [LARGE SCALE GENOMIC DNA]</scope>
    <source>
        <strain evidence="6 7">JCM 5062</strain>
    </source>
</reference>
<dbReference type="InterPro" id="IPR023214">
    <property type="entry name" value="HAD_sf"/>
</dbReference>
<feature type="region of interest" description="Disordered" evidence="5">
    <location>
        <begin position="211"/>
        <end position="244"/>
    </location>
</feature>
<sequence>MILSTVRAVVLDIEGTTGSASHVHDVLFPYARERFADWFAAHRGEPPWTELMEELRTHTGDPRLDEEGAVAALTSWSDQDVKAPPLKRIQGLIWAEGYARSTLTGHVYDDVPGALARWRRSGIDRYIYSSGSAAAQRDWFVHSNHGDLSPLLNGYFDLSSAGGKREPESYRAISRAIGVPAHGTVFFSDVGEELDAAATAGWRAVAVRRPGDPRGPEVAGHPTVPALDGVRLHRRTRREEETRT</sequence>
<evidence type="ECO:0000256" key="3">
    <source>
        <dbReference type="ARBA" id="ARBA00023167"/>
    </source>
</evidence>
<evidence type="ECO:0000256" key="1">
    <source>
        <dbReference type="ARBA" id="ARBA00022605"/>
    </source>
</evidence>
<dbReference type="CDD" id="cd01629">
    <property type="entry name" value="HAD_EP"/>
    <property type="match status" value="1"/>
</dbReference>
<keyword evidence="2 4" id="KW-0378">Hydrolase</keyword>
<dbReference type="Proteomes" id="UP001499942">
    <property type="component" value="Unassembled WGS sequence"/>
</dbReference>
<dbReference type="SFLD" id="SFLDG01133">
    <property type="entry name" value="C1.5.4:_Enolase-phosphatase_Li"/>
    <property type="match status" value="1"/>
</dbReference>
<dbReference type="RefSeq" id="WP_344360829.1">
    <property type="nucleotide sequence ID" value="NZ_BAAASR010000015.1"/>
</dbReference>
<comment type="catalytic activity">
    <reaction evidence="4">
        <text>5-methylsulfanyl-2,3-dioxopentyl phosphate + H2O = 1,2-dihydroxy-5-(methylsulfanyl)pent-1-en-3-one + phosphate</text>
        <dbReference type="Rhea" id="RHEA:21700"/>
        <dbReference type="ChEBI" id="CHEBI:15377"/>
        <dbReference type="ChEBI" id="CHEBI:43474"/>
        <dbReference type="ChEBI" id="CHEBI:49252"/>
        <dbReference type="ChEBI" id="CHEBI:58828"/>
        <dbReference type="EC" id="3.1.3.77"/>
    </reaction>
</comment>
<keyword evidence="7" id="KW-1185">Reference proteome</keyword>
<gene>
    <name evidence="4 6" type="primary">mtnC</name>
    <name evidence="6" type="ORF">GCM10010393_28940</name>
</gene>
<dbReference type="Gene3D" id="1.10.720.60">
    <property type="match status" value="1"/>
</dbReference>
<dbReference type="EC" id="3.1.3.77" evidence="4"/>
<dbReference type="SFLD" id="SFLDG01129">
    <property type="entry name" value="C1.5:_HAD__Beta-PGM__Phosphata"/>
    <property type="match status" value="1"/>
</dbReference>
<keyword evidence="4" id="KW-0460">Magnesium</keyword>
<proteinExistence type="inferred from homology"/>
<name>A0ABN3M348_9ACTN</name>
<comment type="subunit">
    <text evidence="4">Monomer.</text>
</comment>
<dbReference type="Pfam" id="PF00702">
    <property type="entry name" value="Hydrolase"/>
    <property type="match status" value="1"/>
</dbReference>
<evidence type="ECO:0000313" key="7">
    <source>
        <dbReference type="Proteomes" id="UP001499942"/>
    </source>
</evidence>
<evidence type="ECO:0000256" key="4">
    <source>
        <dbReference type="HAMAP-Rule" id="MF_01681"/>
    </source>
</evidence>
<dbReference type="Gene3D" id="3.40.50.1000">
    <property type="entry name" value="HAD superfamily/HAD-like"/>
    <property type="match status" value="1"/>
</dbReference>
<dbReference type="HAMAP" id="MF_01681">
    <property type="entry name" value="Salvage_MtnC"/>
    <property type="match status" value="1"/>
</dbReference>
<evidence type="ECO:0000256" key="5">
    <source>
        <dbReference type="SAM" id="MobiDB-lite"/>
    </source>
</evidence>
<comment type="pathway">
    <text evidence="4">Amino-acid biosynthesis; L-methionine biosynthesis via salvage pathway; L-methionine from S-methyl-5-thio-alpha-D-ribose 1-phosphate: step 4/6.</text>
</comment>
<dbReference type="InterPro" id="IPR036412">
    <property type="entry name" value="HAD-like_sf"/>
</dbReference>
<comment type="cofactor">
    <cofactor evidence="4">
        <name>Mg(2+)</name>
        <dbReference type="ChEBI" id="CHEBI:18420"/>
    </cofactor>
    <text evidence="4">Binds 1 Mg(2+) ion per subunit.</text>
</comment>
<dbReference type="SFLD" id="SFLDS00003">
    <property type="entry name" value="Haloacid_Dehalogenase"/>
    <property type="match status" value="1"/>
</dbReference>
<comment type="pathway">
    <text evidence="4">Amino-acid biosynthesis; L-methionine biosynthesis via salvage pathway; L-methionine from S-methyl-5-thio-alpha-D-ribose 1-phosphate: step 3/6.</text>
</comment>
<comment type="function">
    <text evidence="4">Bifunctional enzyme that catalyzes the enolization of 2,3-diketo-5-methylthiopentyl-1-phosphate (DK-MTP-1-P) into the intermediate 2-hydroxy-3-keto-5-methylthiopentenyl-1-phosphate (HK-MTPenyl-1-P), which is then dephosphorylated to form the acireductone 1,2-dihydroxy-3-keto-5-methylthiopentene (DHK-MTPene).</text>
</comment>
<evidence type="ECO:0000313" key="6">
    <source>
        <dbReference type="EMBL" id="GAA2495105.1"/>
    </source>
</evidence>
<dbReference type="PANTHER" id="PTHR20371">
    <property type="entry name" value="ENOLASE-PHOSPHATASE E1"/>
    <property type="match status" value="1"/>
</dbReference>
<comment type="caution">
    <text evidence="6">The sequence shown here is derived from an EMBL/GenBank/DDBJ whole genome shotgun (WGS) entry which is preliminary data.</text>
</comment>
<dbReference type="EMBL" id="BAAASR010000015">
    <property type="protein sequence ID" value="GAA2495105.1"/>
    <property type="molecule type" value="Genomic_DNA"/>
</dbReference>
<keyword evidence="4" id="KW-0479">Metal-binding</keyword>